<evidence type="ECO:0000313" key="3">
    <source>
        <dbReference type="Proteomes" id="UP000799438"/>
    </source>
</evidence>
<protein>
    <submittedName>
        <fullName evidence="2">Uncharacterized protein</fullName>
    </submittedName>
</protein>
<feature type="region of interest" description="Disordered" evidence="1">
    <location>
        <begin position="66"/>
        <end position="123"/>
    </location>
</feature>
<dbReference type="EMBL" id="ML995475">
    <property type="protein sequence ID" value="KAF2146876.1"/>
    <property type="molecule type" value="Genomic_DNA"/>
</dbReference>
<feature type="region of interest" description="Disordered" evidence="1">
    <location>
        <begin position="165"/>
        <end position="194"/>
    </location>
</feature>
<reference evidence="2" key="1">
    <citation type="journal article" date="2020" name="Stud. Mycol.">
        <title>101 Dothideomycetes genomes: a test case for predicting lifestyles and emergence of pathogens.</title>
        <authorList>
            <person name="Haridas S."/>
            <person name="Albert R."/>
            <person name="Binder M."/>
            <person name="Bloem J."/>
            <person name="Labutti K."/>
            <person name="Salamov A."/>
            <person name="Andreopoulos B."/>
            <person name="Baker S."/>
            <person name="Barry K."/>
            <person name="Bills G."/>
            <person name="Bluhm B."/>
            <person name="Cannon C."/>
            <person name="Castanera R."/>
            <person name="Culley D."/>
            <person name="Daum C."/>
            <person name="Ezra D."/>
            <person name="Gonzalez J."/>
            <person name="Henrissat B."/>
            <person name="Kuo A."/>
            <person name="Liang C."/>
            <person name="Lipzen A."/>
            <person name="Lutzoni F."/>
            <person name="Magnuson J."/>
            <person name="Mondo S."/>
            <person name="Nolan M."/>
            <person name="Ohm R."/>
            <person name="Pangilinan J."/>
            <person name="Park H.-J."/>
            <person name="Ramirez L."/>
            <person name="Alfaro M."/>
            <person name="Sun H."/>
            <person name="Tritt A."/>
            <person name="Yoshinaga Y."/>
            <person name="Zwiers L.-H."/>
            <person name="Turgeon B."/>
            <person name="Goodwin S."/>
            <person name="Spatafora J."/>
            <person name="Crous P."/>
            <person name="Grigoriev I."/>
        </authorList>
    </citation>
    <scope>NUCLEOTIDE SEQUENCE</scope>
    <source>
        <strain evidence="2">CBS 121167</strain>
    </source>
</reference>
<keyword evidence="3" id="KW-1185">Reference proteome</keyword>
<sequence>KHKTYNSWDSPVVTHLTTNQPVHGLYVPERTGWLILHDLWSYVLASVAKMYDINVHQALSPHLRDPITQPLSTNSQTPASPTTAQGTTSQDQDQIRVGKKAQQPQPQASRAPNQSQSQSQAKRCDAITRRLYARQATDSPVRAHYQAAHAPLLWRERACVEKEKTATATTTIAKARAPTTPKHDMTWPLRPSQE</sequence>
<feature type="compositionally biased region" description="Low complexity" evidence="1">
    <location>
        <begin position="101"/>
        <end position="121"/>
    </location>
</feature>
<accession>A0A6A6BS16</accession>
<name>A0A6A6BS16_9PEZI</name>
<proteinExistence type="predicted"/>
<gene>
    <name evidence="2" type="ORF">K452DRAFT_218936</name>
</gene>
<evidence type="ECO:0000256" key="1">
    <source>
        <dbReference type="SAM" id="MobiDB-lite"/>
    </source>
</evidence>
<evidence type="ECO:0000313" key="2">
    <source>
        <dbReference type="EMBL" id="KAF2146876.1"/>
    </source>
</evidence>
<feature type="non-terminal residue" evidence="2">
    <location>
        <position position="1"/>
    </location>
</feature>
<dbReference type="AlphaFoldDB" id="A0A6A6BS16"/>
<dbReference type="OrthoDB" id="3763505at2759"/>
<dbReference type="Proteomes" id="UP000799438">
    <property type="component" value="Unassembled WGS sequence"/>
</dbReference>
<feature type="compositionally biased region" description="Polar residues" evidence="1">
    <location>
        <begin position="69"/>
        <end position="92"/>
    </location>
</feature>
<organism evidence="2 3">
    <name type="scientific">Aplosporella prunicola CBS 121167</name>
    <dbReference type="NCBI Taxonomy" id="1176127"/>
    <lineage>
        <taxon>Eukaryota</taxon>
        <taxon>Fungi</taxon>
        <taxon>Dikarya</taxon>
        <taxon>Ascomycota</taxon>
        <taxon>Pezizomycotina</taxon>
        <taxon>Dothideomycetes</taxon>
        <taxon>Dothideomycetes incertae sedis</taxon>
        <taxon>Botryosphaeriales</taxon>
        <taxon>Aplosporellaceae</taxon>
        <taxon>Aplosporella</taxon>
    </lineage>
</organism>
<feature type="compositionally biased region" description="Low complexity" evidence="1">
    <location>
        <begin position="166"/>
        <end position="180"/>
    </location>
</feature>